<proteinExistence type="inferred from homology"/>
<dbReference type="CDD" id="cd03443">
    <property type="entry name" value="PaaI_thioesterase"/>
    <property type="match status" value="1"/>
</dbReference>
<evidence type="ECO:0000313" key="4">
    <source>
        <dbReference type="EMBL" id="ORY90884.1"/>
    </source>
</evidence>
<name>A0A1Y2G1W6_9BASI</name>
<dbReference type="SUPFAM" id="SSF54637">
    <property type="entry name" value="Thioesterase/thiol ester dehydrase-isomerase"/>
    <property type="match status" value="1"/>
</dbReference>
<dbReference type="GO" id="GO:0047617">
    <property type="term" value="F:fatty acyl-CoA hydrolase activity"/>
    <property type="evidence" value="ECO:0007669"/>
    <property type="project" value="InterPro"/>
</dbReference>
<dbReference type="InterPro" id="IPR039298">
    <property type="entry name" value="ACOT13"/>
</dbReference>
<dbReference type="InParanoid" id="A0A1Y2G1W6"/>
<evidence type="ECO:0000256" key="2">
    <source>
        <dbReference type="ARBA" id="ARBA00022801"/>
    </source>
</evidence>
<dbReference type="InterPro" id="IPR006683">
    <property type="entry name" value="Thioestr_dom"/>
</dbReference>
<dbReference type="PANTHER" id="PTHR21660">
    <property type="entry name" value="THIOESTERASE SUPERFAMILY MEMBER-RELATED"/>
    <property type="match status" value="1"/>
</dbReference>
<reference evidence="4 5" key="1">
    <citation type="submission" date="2016-07" db="EMBL/GenBank/DDBJ databases">
        <title>Pervasive Adenine N6-methylation of Active Genes in Fungi.</title>
        <authorList>
            <consortium name="DOE Joint Genome Institute"/>
            <person name="Mondo S.J."/>
            <person name="Dannebaum R.O."/>
            <person name="Kuo R.C."/>
            <person name="Labutti K."/>
            <person name="Haridas S."/>
            <person name="Kuo A."/>
            <person name="Salamov A."/>
            <person name="Ahrendt S.R."/>
            <person name="Lipzen A."/>
            <person name="Sullivan W."/>
            <person name="Andreopoulos W.B."/>
            <person name="Clum A."/>
            <person name="Lindquist E."/>
            <person name="Daum C."/>
            <person name="Ramamoorthy G.K."/>
            <person name="Gryganskyi A."/>
            <person name="Culley D."/>
            <person name="Magnuson J.K."/>
            <person name="James T.Y."/>
            <person name="O'Malley M.A."/>
            <person name="Stajich J.E."/>
            <person name="Spatafora J.W."/>
            <person name="Visel A."/>
            <person name="Grigoriev I.V."/>
        </authorList>
    </citation>
    <scope>NUCLEOTIDE SEQUENCE [LARGE SCALE GENOMIC DNA]</scope>
    <source>
        <strain evidence="4 5">62-1032</strain>
    </source>
</reference>
<protein>
    <submittedName>
        <fullName evidence="4">Acyl-coenzyme A thioesterase</fullName>
    </submittedName>
</protein>
<accession>A0A1Y2G1W6</accession>
<dbReference type="OrthoDB" id="2831072at2759"/>
<sequence>MPVDPAVLTILRDRCERVLNMGHHGFGAEQAKRCRLADIEVEGVKLAGDGETVPERGATATTTVELEVDESCCNISGNAHGGFLAWLIDHCSSLSIFCLSAPDRWTTSGVSTNINTFYISAAPLGTPLRVVSKIIQIGKSSATLEVRVENRDTNKLVALGTHVKQDVKRSPEATARIGKHLSSKL</sequence>
<dbReference type="EMBL" id="MCGR01000003">
    <property type="protein sequence ID" value="ORY90884.1"/>
    <property type="molecule type" value="Genomic_DNA"/>
</dbReference>
<keyword evidence="5" id="KW-1185">Reference proteome</keyword>
<evidence type="ECO:0000313" key="5">
    <source>
        <dbReference type="Proteomes" id="UP000193467"/>
    </source>
</evidence>
<organism evidence="4 5">
    <name type="scientific">Leucosporidium creatinivorum</name>
    <dbReference type="NCBI Taxonomy" id="106004"/>
    <lineage>
        <taxon>Eukaryota</taxon>
        <taxon>Fungi</taxon>
        <taxon>Dikarya</taxon>
        <taxon>Basidiomycota</taxon>
        <taxon>Pucciniomycotina</taxon>
        <taxon>Microbotryomycetes</taxon>
        <taxon>Leucosporidiales</taxon>
        <taxon>Leucosporidium</taxon>
    </lineage>
</organism>
<comment type="caution">
    <text evidence="4">The sequence shown here is derived from an EMBL/GenBank/DDBJ whole genome shotgun (WGS) entry which is preliminary data.</text>
</comment>
<dbReference type="PANTHER" id="PTHR21660:SF1">
    <property type="entry name" value="ACYL-COENZYME A THIOESTERASE 13"/>
    <property type="match status" value="1"/>
</dbReference>
<feature type="domain" description="Thioesterase" evidence="3">
    <location>
        <begin position="77"/>
        <end position="155"/>
    </location>
</feature>
<dbReference type="AlphaFoldDB" id="A0A1Y2G1W6"/>
<keyword evidence="2" id="KW-0378">Hydrolase</keyword>
<dbReference type="InterPro" id="IPR029069">
    <property type="entry name" value="HotDog_dom_sf"/>
</dbReference>
<dbReference type="Proteomes" id="UP000193467">
    <property type="component" value="Unassembled WGS sequence"/>
</dbReference>
<dbReference type="Pfam" id="PF03061">
    <property type="entry name" value="4HBT"/>
    <property type="match status" value="1"/>
</dbReference>
<gene>
    <name evidence="4" type="ORF">BCR35DRAFT_108878</name>
</gene>
<dbReference type="STRING" id="106004.A0A1Y2G1W6"/>
<evidence type="ECO:0000259" key="3">
    <source>
        <dbReference type="Pfam" id="PF03061"/>
    </source>
</evidence>
<evidence type="ECO:0000256" key="1">
    <source>
        <dbReference type="ARBA" id="ARBA00008324"/>
    </source>
</evidence>
<dbReference type="Gene3D" id="3.10.129.10">
    <property type="entry name" value="Hotdog Thioesterase"/>
    <property type="match status" value="1"/>
</dbReference>
<comment type="similarity">
    <text evidence="1">Belongs to the thioesterase PaaI family.</text>
</comment>